<keyword evidence="3" id="KW-1185">Reference proteome</keyword>
<protein>
    <submittedName>
        <fullName evidence="2">Uncharacterized protein</fullName>
    </submittedName>
</protein>
<evidence type="ECO:0000313" key="2">
    <source>
        <dbReference type="EMBL" id="EJK53160.1"/>
    </source>
</evidence>
<evidence type="ECO:0000313" key="3">
    <source>
        <dbReference type="Proteomes" id="UP000266841"/>
    </source>
</evidence>
<organism evidence="2 3">
    <name type="scientific">Thalassiosira oceanica</name>
    <name type="common">Marine diatom</name>
    <dbReference type="NCBI Taxonomy" id="159749"/>
    <lineage>
        <taxon>Eukaryota</taxon>
        <taxon>Sar</taxon>
        <taxon>Stramenopiles</taxon>
        <taxon>Ochrophyta</taxon>
        <taxon>Bacillariophyta</taxon>
        <taxon>Coscinodiscophyceae</taxon>
        <taxon>Thalassiosirophycidae</taxon>
        <taxon>Thalassiosirales</taxon>
        <taxon>Thalassiosiraceae</taxon>
        <taxon>Thalassiosira</taxon>
    </lineage>
</organism>
<dbReference type="EMBL" id="AGNL01038355">
    <property type="protein sequence ID" value="EJK53160.1"/>
    <property type="molecule type" value="Genomic_DNA"/>
</dbReference>
<feature type="compositionally biased region" description="Low complexity" evidence="1">
    <location>
        <begin position="55"/>
        <end position="68"/>
    </location>
</feature>
<gene>
    <name evidence="2" type="ORF">THAOC_27459</name>
</gene>
<dbReference type="Proteomes" id="UP000266841">
    <property type="component" value="Unassembled WGS sequence"/>
</dbReference>
<sequence>MLNPSSLYLFSCGIGALPNTELCVAAYFLEVLVLLGGSTSAFREKRPLTREFGHQHSQYSQHSQHSQQNGRAARSRPGTGLTGPATRGRWGTMHDGDRDCVTPSPERVGRRPDLESPEESTPPPIKT</sequence>
<proteinExistence type="predicted"/>
<feature type="region of interest" description="Disordered" evidence="1">
    <location>
        <begin position="46"/>
        <end position="127"/>
    </location>
</feature>
<accession>K0RIW6</accession>
<reference evidence="2 3" key="1">
    <citation type="journal article" date="2012" name="Genome Biol.">
        <title>Genome and low-iron response of an oceanic diatom adapted to chronic iron limitation.</title>
        <authorList>
            <person name="Lommer M."/>
            <person name="Specht M."/>
            <person name="Roy A.S."/>
            <person name="Kraemer L."/>
            <person name="Andreson R."/>
            <person name="Gutowska M.A."/>
            <person name="Wolf J."/>
            <person name="Bergner S.V."/>
            <person name="Schilhabel M.B."/>
            <person name="Klostermeier U.C."/>
            <person name="Beiko R.G."/>
            <person name="Rosenstiel P."/>
            <person name="Hippler M."/>
            <person name="Laroche J."/>
        </authorList>
    </citation>
    <scope>NUCLEOTIDE SEQUENCE [LARGE SCALE GENOMIC DNA]</scope>
    <source>
        <strain evidence="2 3">CCMP1005</strain>
    </source>
</reference>
<evidence type="ECO:0000256" key="1">
    <source>
        <dbReference type="SAM" id="MobiDB-lite"/>
    </source>
</evidence>
<name>K0RIW6_THAOC</name>
<comment type="caution">
    <text evidence="2">The sequence shown here is derived from an EMBL/GenBank/DDBJ whole genome shotgun (WGS) entry which is preliminary data.</text>
</comment>
<dbReference type="AlphaFoldDB" id="K0RIW6"/>